<feature type="region of interest" description="Disordered" evidence="1">
    <location>
        <begin position="90"/>
        <end position="116"/>
    </location>
</feature>
<sequence>MNAPDDCGGHEGIGEDLRTLALAALDRIDPVLERLRAEPASEAPETCASCPVCAVIAALRGERPELAVRLAEHGAGLVAVLRTALQEGAAAPATTDLTDPPPARRVQRIRVDRRCS</sequence>
<dbReference type="AlphaFoldDB" id="A0A543GEW5"/>
<accession>A0A543GEW5</accession>
<reference evidence="2 3" key="1">
    <citation type="submission" date="2019-06" db="EMBL/GenBank/DDBJ databases">
        <title>Sequencing the genomes of 1000 actinobacteria strains.</title>
        <authorList>
            <person name="Klenk H.-P."/>
        </authorList>
    </citation>
    <scope>NUCLEOTIDE SEQUENCE [LARGE SCALE GENOMIC DNA]</scope>
    <source>
        <strain evidence="2 3">DSM 45511</strain>
    </source>
</reference>
<dbReference type="Proteomes" id="UP000319818">
    <property type="component" value="Unassembled WGS sequence"/>
</dbReference>
<evidence type="ECO:0000256" key="1">
    <source>
        <dbReference type="SAM" id="MobiDB-lite"/>
    </source>
</evidence>
<gene>
    <name evidence="2" type="ORF">FB388_1966</name>
</gene>
<dbReference type="EMBL" id="VFPH01000001">
    <property type="protein sequence ID" value="TQM44595.1"/>
    <property type="molecule type" value="Genomic_DNA"/>
</dbReference>
<evidence type="ECO:0000313" key="3">
    <source>
        <dbReference type="Proteomes" id="UP000319818"/>
    </source>
</evidence>
<evidence type="ECO:0000313" key="2">
    <source>
        <dbReference type="EMBL" id="TQM44595.1"/>
    </source>
</evidence>
<proteinExistence type="predicted"/>
<dbReference type="OrthoDB" id="5196858at2"/>
<protein>
    <submittedName>
        <fullName evidence="2">Uncharacterized protein</fullName>
    </submittedName>
</protein>
<organism evidence="2 3">
    <name type="scientific">Pseudonocardia cypriaca</name>
    <dbReference type="NCBI Taxonomy" id="882449"/>
    <lineage>
        <taxon>Bacteria</taxon>
        <taxon>Bacillati</taxon>
        <taxon>Actinomycetota</taxon>
        <taxon>Actinomycetes</taxon>
        <taxon>Pseudonocardiales</taxon>
        <taxon>Pseudonocardiaceae</taxon>
        <taxon>Pseudonocardia</taxon>
    </lineage>
</organism>
<name>A0A543GEW5_9PSEU</name>
<comment type="caution">
    <text evidence="2">The sequence shown here is derived from an EMBL/GenBank/DDBJ whole genome shotgun (WGS) entry which is preliminary data.</text>
</comment>
<dbReference type="RefSeq" id="WP_142099569.1">
    <property type="nucleotide sequence ID" value="NZ_VFPH01000001.1"/>
</dbReference>
<keyword evidence="3" id="KW-1185">Reference proteome</keyword>